<accession>A0A0D0BB33</accession>
<evidence type="ECO:0000313" key="2">
    <source>
        <dbReference type="Proteomes" id="UP000053593"/>
    </source>
</evidence>
<dbReference type="OrthoDB" id="3055021at2759"/>
<dbReference type="HOGENOM" id="CLU_122479_0_0_1"/>
<organism evidence="1 2">
    <name type="scientific">Collybiopsis luxurians FD-317 M1</name>
    <dbReference type="NCBI Taxonomy" id="944289"/>
    <lineage>
        <taxon>Eukaryota</taxon>
        <taxon>Fungi</taxon>
        <taxon>Dikarya</taxon>
        <taxon>Basidiomycota</taxon>
        <taxon>Agaricomycotina</taxon>
        <taxon>Agaricomycetes</taxon>
        <taxon>Agaricomycetidae</taxon>
        <taxon>Agaricales</taxon>
        <taxon>Marasmiineae</taxon>
        <taxon>Omphalotaceae</taxon>
        <taxon>Collybiopsis</taxon>
        <taxon>Collybiopsis luxurians</taxon>
    </lineage>
</organism>
<proteinExistence type="predicted"/>
<keyword evidence="2" id="KW-1185">Reference proteome</keyword>
<name>A0A0D0BB33_9AGAR</name>
<evidence type="ECO:0000313" key="1">
    <source>
        <dbReference type="EMBL" id="KIK51506.1"/>
    </source>
</evidence>
<gene>
    <name evidence="1" type="ORF">GYMLUDRAFT_64794</name>
</gene>
<dbReference type="EMBL" id="KN834862">
    <property type="protein sequence ID" value="KIK51506.1"/>
    <property type="molecule type" value="Genomic_DNA"/>
</dbReference>
<dbReference type="AlphaFoldDB" id="A0A0D0BB33"/>
<dbReference type="Proteomes" id="UP000053593">
    <property type="component" value="Unassembled WGS sequence"/>
</dbReference>
<reference evidence="1 2" key="1">
    <citation type="submission" date="2014-04" db="EMBL/GenBank/DDBJ databases">
        <title>Evolutionary Origins and Diversification of the Mycorrhizal Mutualists.</title>
        <authorList>
            <consortium name="DOE Joint Genome Institute"/>
            <consortium name="Mycorrhizal Genomics Consortium"/>
            <person name="Kohler A."/>
            <person name="Kuo A."/>
            <person name="Nagy L.G."/>
            <person name="Floudas D."/>
            <person name="Copeland A."/>
            <person name="Barry K.W."/>
            <person name="Cichocki N."/>
            <person name="Veneault-Fourrey C."/>
            <person name="LaButti K."/>
            <person name="Lindquist E.A."/>
            <person name="Lipzen A."/>
            <person name="Lundell T."/>
            <person name="Morin E."/>
            <person name="Murat C."/>
            <person name="Riley R."/>
            <person name="Ohm R."/>
            <person name="Sun H."/>
            <person name="Tunlid A."/>
            <person name="Henrissat B."/>
            <person name="Grigoriev I.V."/>
            <person name="Hibbett D.S."/>
            <person name="Martin F."/>
        </authorList>
    </citation>
    <scope>NUCLEOTIDE SEQUENCE [LARGE SCALE GENOMIC DNA]</scope>
    <source>
        <strain evidence="1 2">FD-317 M1</strain>
    </source>
</reference>
<protein>
    <submittedName>
        <fullName evidence="1">Uncharacterized protein</fullName>
    </submittedName>
</protein>
<sequence length="191" mass="21262">MVVENENSLWTFKNVSQHPEVLTRHAALNKEVSVFDAVLGNIIEGDIAVLTPNTNALYYPPQICRVQLRSDYHYSTDDPVYYPQPFDPQAPHLALMLTPTCALNDPYSPAWIIPTSNDFKTTWESNKLVVGHFMNSYINSLQKVASLALSEISPDHTDGFLKEAASSLDQQVEFLAQGGTKKVLFAHAAII</sequence>